<dbReference type="GO" id="GO:0004519">
    <property type="term" value="F:endonuclease activity"/>
    <property type="evidence" value="ECO:0007669"/>
    <property type="project" value="TreeGrafter"/>
</dbReference>
<dbReference type="GO" id="GO:0003676">
    <property type="term" value="F:nucleic acid binding"/>
    <property type="evidence" value="ECO:0007669"/>
    <property type="project" value="InterPro"/>
</dbReference>
<dbReference type="PANTHER" id="PTHR13966:SF5">
    <property type="entry name" value="ENDONUCLEASE G, MITOCHONDRIAL"/>
    <property type="match status" value="1"/>
</dbReference>
<dbReference type="Proteomes" id="UP000219058">
    <property type="component" value="Unassembled WGS sequence"/>
</dbReference>
<evidence type="ECO:0000256" key="2">
    <source>
        <dbReference type="PIRSR" id="PIRSR640255-2"/>
    </source>
</evidence>
<evidence type="ECO:0000259" key="4">
    <source>
        <dbReference type="SMART" id="SM00477"/>
    </source>
</evidence>
<dbReference type="RefSeq" id="WP_097549965.1">
    <property type="nucleotide sequence ID" value="NZ_NSLY01000010.1"/>
</dbReference>
<evidence type="ECO:0000256" key="1">
    <source>
        <dbReference type="PIRSR" id="PIRSR640255-1"/>
    </source>
</evidence>
<evidence type="ECO:0000256" key="3">
    <source>
        <dbReference type="SAM" id="SignalP"/>
    </source>
</evidence>
<dbReference type="SUPFAM" id="SSF54060">
    <property type="entry name" value="His-Me finger endonucleases"/>
    <property type="match status" value="1"/>
</dbReference>
<dbReference type="InterPro" id="IPR001604">
    <property type="entry name" value="Endo_G_ENPP1-like_dom"/>
</dbReference>
<feature type="chain" id="PRO_5011975343" evidence="3">
    <location>
        <begin position="20"/>
        <end position="355"/>
    </location>
</feature>
<dbReference type="SMART" id="SM00477">
    <property type="entry name" value="NUC"/>
    <property type="match status" value="1"/>
</dbReference>
<keyword evidence="3" id="KW-0732">Signal</keyword>
<name>A0A2A6EFN1_PREIN</name>
<feature type="binding site" evidence="2">
    <location>
        <position position="215"/>
    </location>
    <ligand>
        <name>Mg(2+)</name>
        <dbReference type="ChEBI" id="CHEBI:18420"/>
        <note>catalytic</note>
    </ligand>
</feature>
<feature type="domain" description="ENPP1-3/EXOG-like endonuclease/phosphodiesterase" evidence="4">
    <location>
        <begin position="122"/>
        <end position="331"/>
    </location>
</feature>
<dbReference type="InterPro" id="IPR040255">
    <property type="entry name" value="Non-specific_endonuclease"/>
</dbReference>
<keyword evidence="2" id="KW-0479">Metal-binding</keyword>
<dbReference type="PANTHER" id="PTHR13966">
    <property type="entry name" value="ENDONUCLEASE RELATED"/>
    <property type="match status" value="1"/>
</dbReference>
<dbReference type="Gene3D" id="3.40.570.10">
    <property type="entry name" value="Extracellular Endonuclease, subunit A"/>
    <property type="match status" value="1"/>
</dbReference>
<sequence>MKKILLTIPALLITIIAQAQTVLTIETKKGGTYTYNIDRDVDSIRVIEGVVVKVYPKNSTVSVDYPISKIAPLPVKNNANKNTKEDLAKNKEGWRLEFPRFYQGSNVTFEKSYYITDMKGSPVNFSIEWDGTKRANRWTCYQMYESVAEKKGKRRDAFKPDTDIPAKYRSELKDYASSGHSRGHLCPSYDRLCSAVANEQTFYLTNMQPQLQGHNGGVWAGLEQRIKDGWFYKKGTSEKKCDTLYIVKAATIDKKADIIGYTKQNVPNVNHLIIPKYFYMALLSYDCATHKYRAMGIWSPHVAKNSVTEYITIDELEKRTGIDFFCNLPDDIETQVESTLDSDYWEVSPSKTSQR</sequence>
<dbReference type="GO" id="GO:0016787">
    <property type="term" value="F:hydrolase activity"/>
    <property type="evidence" value="ECO:0007669"/>
    <property type="project" value="InterPro"/>
</dbReference>
<comment type="caution">
    <text evidence="6">The sequence shown here is derived from an EMBL/GenBank/DDBJ whole genome shotgun (WGS) entry which is preliminary data.</text>
</comment>
<accession>A0A2A6EFN1</accession>
<reference evidence="6 7" key="1">
    <citation type="submission" date="2017-09" db="EMBL/GenBank/DDBJ databases">
        <title>Phase variable restriction modification systems are present in the genome sequences of periodontal pathogens Prevotella intermedia, Tannerella forsythia and Porphyromonas gingivalis.</title>
        <authorList>
            <person name="Haigh R.D."/>
            <person name="Crawford L."/>
            <person name="Ralph J."/>
            <person name="Wanford J."/>
            <person name="Vartoukian S.R."/>
            <person name="Hijazib K."/>
            <person name="Wade W."/>
            <person name="Oggioni M.R."/>
        </authorList>
    </citation>
    <scope>NUCLEOTIDE SEQUENCE [LARGE SCALE GENOMIC DNA]</scope>
    <source>
        <strain evidence="6 7">WW2834</strain>
    </source>
</reference>
<dbReference type="EMBL" id="NSLY01000010">
    <property type="protein sequence ID" value="PDP60520.1"/>
    <property type="molecule type" value="Genomic_DNA"/>
</dbReference>
<organism evidence="6 7">
    <name type="scientific">Prevotella intermedia</name>
    <dbReference type="NCBI Taxonomy" id="28131"/>
    <lineage>
        <taxon>Bacteria</taxon>
        <taxon>Pseudomonadati</taxon>
        <taxon>Bacteroidota</taxon>
        <taxon>Bacteroidia</taxon>
        <taxon>Bacteroidales</taxon>
        <taxon>Prevotellaceae</taxon>
        <taxon>Prevotella</taxon>
    </lineage>
</organism>
<feature type="domain" description="DNA/RNA non-specific endonuclease/pyrophosphatase/phosphodiesterase" evidence="5">
    <location>
        <begin position="121"/>
        <end position="331"/>
    </location>
</feature>
<dbReference type="GO" id="GO:0046872">
    <property type="term" value="F:metal ion binding"/>
    <property type="evidence" value="ECO:0007669"/>
    <property type="project" value="UniProtKB-KW"/>
</dbReference>
<evidence type="ECO:0000313" key="6">
    <source>
        <dbReference type="EMBL" id="PDP60520.1"/>
    </source>
</evidence>
<dbReference type="AlphaFoldDB" id="A0A2A6EFN1"/>
<protein>
    <submittedName>
        <fullName evidence="6">Nuclease</fullName>
    </submittedName>
</protein>
<feature type="signal peptide" evidence="3">
    <location>
        <begin position="1"/>
        <end position="19"/>
    </location>
</feature>
<dbReference type="Pfam" id="PF01223">
    <property type="entry name" value="Endonuclease_NS"/>
    <property type="match status" value="1"/>
</dbReference>
<evidence type="ECO:0000259" key="5">
    <source>
        <dbReference type="SMART" id="SM00892"/>
    </source>
</evidence>
<dbReference type="InterPro" id="IPR044929">
    <property type="entry name" value="DNA/RNA_non-sp_Endonuclease_sf"/>
</dbReference>
<dbReference type="InterPro" id="IPR044925">
    <property type="entry name" value="His-Me_finger_sf"/>
</dbReference>
<dbReference type="SMART" id="SM00892">
    <property type="entry name" value="Endonuclease_NS"/>
    <property type="match status" value="1"/>
</dbReference>
<evidence type="ECO:0000313" key="7">
    <source>
        <dbReference type="Proteomes" id="UP000219058"/>
    </source>
</evidence>
<dbReference type="InterPro" id="IPR020821">
    <property type="entry name" value="ENPP1-3/EXOG-like_nuc-like"/>
</dbReference>
<gene>
    <name evidence="6" type="ORF">CLI71_05140</name>
</gene>
<feature type="active site" description="Proton acceptor" evidence="1">
    <location>
        <position position="184"/>
    </location>
</feature>
<proteinExistence type="predicted"/>